<keyword evidence="1" id="KW-0378">Hydrolase</keyword>
<dbReference type="Gene3D" id="3.40.50.1820">
    <property type="entry name" value="alpha/beta hydrolase"/>
    <property type="match status" value="1"/>
</dbReference>
<dbReference type="Proteomes" id="UP000595197">
    <property type="component" value="Plasmid pTT6-1"/>
</dbReference>
<reference evidence="1" key="1">
    <citation type="submission" date="2021-02" db="EMBL/GenBank/DDBJ databases">
        <title>Skermanella TT6 skin isolate.</title>
        <authorList>
            <person name="Lee K."/>
            <person name="Ganzorig M."/>
        </authorList>
    </citation>
    <scope>NUCLEOTIDE SEQUENCE</scope>
    <source>
        <strain evidence="1">TT6</strain>
    </source>
</reference>
<keyword evidence="2" id="KW-1185">Reference proteome</keyword>
<name>A0ABX7BFW4_9PROT</name>
<dbReference type="EMBL" id="CP067421">
    <property type="protein sequence ID" value="QQP93262.1"/>
    <property type="molecule type" value="Genomic_DNA"/>
</dbReference>
<geneLocation type="plasmid" evidence="1 2">
    <name>pTT6-1</name>
</geneLocation>
<evidence type="ECO:0000313" key="2">
    <source>
        <dbReference type="Proteomes" id="UP000595197"/>
    </source>
</evidence>
<dbReference type="InterPro" id="IPR029058">
    <property type="entry name" value="AB_hydrolase_fold"/>
</dbReference>
<organism evidence="1 2">
    <name type="scientific">Skermanella cutis</name>
    <dbReference type="NCBI Taxonomy" id="2775420"/>
    <lineage>
        <taxon>Bacteria</taxon>
        <taxon>Pseudomonadati</taxon>
        <taxon>Pseudomonadota</taxon>
        <taxon>Alphaproteobacteria</taxon>
        <taxon>Rhodospirillales</taxon>
        <taxon>Azospirillaceae</taxon>
        <taxon>Skermanella</taxon>
    </lineage>
</organism>
<dbReference type="GO" id="GO:0016787">
    <property type="term" value="F:hydrolase activity"/>
    <property type="evidence" value="ECO:0007669"/>
    <property type="project" value="UniProtKB-KW"/>
</dbReference>
<evidence type="ECO:0000313" key="1">
    <source>
        <dbReference type="EMBL" id="QQP93262.1"/>
    </source>
</evidence>
<dbReference type="SUPFAM" id="SSF53474">
    <property type="entry name" value="alpha/beta-Hydrolases"/>
    <property type="match status" value="1"/>
</dbReference>
<keyword evidence="1" id="KW-0614">Plasmid</keyword>
<proteinExistence type="predicted"/>
<dbReference type="RefSeq" id="WP_201082720.1">
    <property type="nucleotide sequence ID" value="NZ_CP067421.1"/>
</dbReference>
<protein>
    <submittedName>
        <fullName evidence="1">Alpha/beta hydrolase</fullName>
    </submittedName>
</protein>
<accession>A0ABX7BFW4</accession>
<gene>
    <name evidence="1" type="ORF">IGS68_29540</name>
</gene>
<sequence>MNTTDHIVEVSTSHGKIVAEDNERDAPILVLIHGNSSCRRVFDRQSESQLGRTYRLTTFDLPGHGKSDDAIEPERT</sequence>